<comment type="similarity">
    <text evidence="1">Belongs to the myoviridae tail sheath protein family.</text>
</comment>
<feature type="domain" description="Tail sheath protein subtilisin-like" evidence="2">
    <location>
        <begin position="107"/>
        <end position="254"/>
    </location>
</feature>
<feature type="domain" description="Tail sheath protein Gp18-like" evidence="4">
    <location>
        <begin position="27"/>
        <end position="87"/>
    </location>
</feature>
<dbReference type="AlphaFoldDB" id="F1Z9C4"/>
<dbReference type="EMBL" id="AEWJ01000041">
    <property type="protein sequence ID" value="EGD58381.1"/>
    <property type="molecule type" value="Genomic_DNA"/>
</dbReference>
<accession>F1Z9C4</accession>
<name>F1Z9C4_9SPHN</name>
<evidence type="ECO:0000313" key="6">
    <source>
        <dbReference type="Proteomes" id="UP000004728"/>
    </source>
</evidence>
<dbReference type="PANTHER" id="PTHR35861">
    <property type="match status" value="1"/>
</dbReference>
<organism evidence="5 6">
    <name type="scientific">Novosphingobium nitrogenifigens DSM 19370</name>
    <dbReference type="NCBI Taxonomy" id="983920"/>
    <lineage>
        <taxon>Bacteria</taxon>
        <taxon>Pseudomonadati</taxon>
        <taxon>Pseudomonadota</taxon>
        <taxon>Alphaproteobacteria</taxon>
        <taxon>Sphingomonadales</taxon>
        <taxon>Sphingomonadaceae</taxon>
        <taxon>Novosphingobium</taxon>
    </lineage>
</organism>
<evidence type="ECO:0000256" key="1">
    <source>
        <dbReference type="ARBA" id="ARBA00008005"/>
    </source>
</evidence>
<sequence>MTTPVFHGIKTNLLTTASTAITSVATAVIGMVATGSDADAALFPLNTPVLIDDVRTALARTGTQGTLPVALAAIADQCSPLVIVVRVETSADGQDALVEAGLQKLLTAEQVTTYRPRILGAPGLASEAVTTALATVAKQLRGMAYALVPAADLAGALAYPAGFGARELMLLWPDSAVGGADIEGRALGLRAAIDAATGWHKTLSNVEIAGITGLAEPVSWGLDDTTTDAALLNSANITTLVRKNGWRFWGNRTTSSDAHWAFESAVRTSQVLQDSIEDACFRFADKPLTVGLVKDIVATANGYFRKLVKQGLLIGATCWYDPAANAGADLANGQLALDYDFTPAAPLEGLTFNQRLTDKYYVDFATLLATS</sequence>
<keyword evidence="6" id="KW-1185">Reference proteome</keyword>
<comment type="caution">
    <text evidence="5">The sequence shown here is derived from an EMBL/GenBank/DDBJ whole genome shotgun (WGS) entry which is preliminary data.</text>
</comment>
<dbReference type="STRING" id="983920.Y88_0436"/>
<dbReference type="Proteomes" id="UP000004728">
    <property type="component" value="Unassembled WGS sequence"/>
</dbReference>
<dbReference type="InterPro" id="IPR020287">
    <property type="entry name" value="Tail_sheath_C"/>
</dbReference>
<feature type="domain" description="Tail sheath protein C-terminal" evidence="3">
    <location>
        <begin position="255"/>
        <end position="357"/>
    </location>
</feature>
<dbReference type="Pfam" id="PF04984">
    <property type="entry name" value="Phage_sheath_1"/>
    <property type="match status" value="1"/>
</dbReference>
<dbReference type="Pfam" id="PF22671">
    <property type="entry name" value="Gp18_domIII_N"/>
    <property type="match status" value="1"/>
</dbReference>
<evidence type="ECO:0000259" key="2">
    <source>
        <dbReference type="Pfam" id="PF04984"/>
    </source>
</evidence>
<gene>
    <name evidence="5" type="ORF">Y88_0436</name>
</gene>
<dbReference type="PANTHER" id="PTHR35861:SF1">
    <property type="entry name" value="PHAGE TAIL SHEATH PROTEIN"/>
    <property type="match status" value="1"/>
</dbReference>
<dbReference type="OrthoDB" id="9767864at2"/>
<dbReference type="HOGENOM" id="CLU_037707_0_0_5"/>
<protein>
    <submittedName>
        <fullName evidence="5">Putative major tail sheath protein</fullName>
    </submittedName>
</protein>
<dbReference type="InterPro" id="IPR035089">
    <property type="entry name" value="Phage_sheath_subtilisin"/>
</dbReference>
<dbReference type="Pfam" id="PF17482">
    <property type="entry name" value="Phage_sheath_1C"/>
    <property type="match status" value="1"/>
</dbReference>
<dbReference type="InParanoid" id="F1Z9C4"/>
<evidence type="ECO:0000259" key="3">
    <source>
        <dbReference type="Pfam" id="PF17482"/>
    </source>
</evidence>
<proteinExistence type="inferred from homology"/>
<dbReference type="InterPro" id="IPR054564">
    <property type="entry name" value="Gp18_domIII_N"/>
</dbReference>
<dbReference type="RefSeq" id="WP_008066886.1">
    <property type="nucleotide sequence ID" value="NZ_AQWK01000002.1"/>
</dbReference>
<dbReference type="InterPro" id="IPR052042">
    <property type="entry name" value="Tail_sheath_structural"/>
</dbReference>
<reference evidence="5 6" key="1">
    <citation type="journal article" date="2012" name="J. Bacteriol.">
        <title>Draft Genome Sequence of Novosphingobium nitrogenifigens Y88T.</title>
        <authorList>
            <person name="Strabala T.J."/>
            <person name="Macdonald L."/>
            <person name="Liu V."/>
            <person name="Smit A.M."/>
        </authorList>
    </citation>
    <scope>NUCLEOTIDE SEQUENCE [LARGE SCALE GENOMIC DNA]</scope>
    <source>
        <strain evidence="5 6">DSM 19370</strain>
    </source>
</reference>
<evidence type="ECO:0000313" key="5">
    <source>
        <dbReference type="EMBL" id="EGD58381.1"/>
    </source>
</evidence>
<dbReference type="eggNOG" id="COG3497">
    <property type="taxonomic scope" value="Bacteria"/>
</dbReference>
<evidence type="ECO:0000259" key="4">
    <source>
        <dbReference type="Pfam" id="PF22671"/>
    </source>
</evidence>